<dbReference type="Proteomes" id="UP000615026">
    <property type="component" value="Unassembled WGS sequence"/>
</dbReference>
<name>A0A928ZZJ5_LEPEC</name>
<evidence type="ECO:0000256" key="1">
    <source>
        <dbReference type="SAM" id="Phobius"/>
    </source>
</evidence>
<feature type="transmembrane region" description="Helical" evidence="1">
    <location>
        <begin position="34"/>
        <end position="60"/>
    </location>
</feature>
<gene>
    <name evidence="2" type="ORF">IQ260_27275</name>
</gene>
<sequence>MPKTTYPAAELGHVIGEFGWNKKRARFLLTLHGLLLPVTLIACLFLIGIPAFFLSLWLVIRSTRRLKSSQTIVSLYEKGLIDNRNDQSLLLLYRDISKIYTSIVSGGGQTFYDYTVHTHSAKPSKFGIDIANPKQFGDAIWEGMLATQLQQHLTDLDNGASISFDRLNLSAKGLALPNQTLDWQDFGHAEIKRSKIGKRVTHRLEIYQKDQSRLWATFERNQFPNLFLFFNLVERIRQPGTA</sequence>
<proteinExistence type="predicted"/>
<organism evidence="2 3">
    <name type="scientific">Leptolyngbya cf. ectocarpi LEGE 11479</name>
    <dbReference type="NCBI Taxonomy" id="1828722"/>
    <lineage>
        <taxon>Bacteria</taxon>
        <taxon>Bacillati</taxon>
        <taxon>Cyanobacteriota</taxon>
        <taxon>Cyanophyceae</taxon>
        <taxon>Leptolyngbyales</taxon>
        <taxon>Leptolyngbyaceae</taxon>
        <taxon>Leptolyngbya group</taxon>
        <taxon>Leptolyngbya</taxon>
    </lineage>
</organism>
<accession>A0A928ZZJ5</accession>
<dbReference type="EMBL" id="JADEXP010000416">
    <property type="protein sequence ID" value="MBE9070350.1"/>
    <property type="molecule type" value="Genomic_DNA"/>
</dbReference>
<keyword evidence="1" id="KW-1133">Transmembrane helix</keyword>
<dbReference type="InterPro" id="IPR046492">
    <property type="entry name" value="DUF6585"/>
</dbReference>
<reference evidence="2" key="1">
    <citation type="submission" date="2020-10" db="EMBL/GenBank/DDBJ databases">
        <authorList>
            <person name="Castelo-Branco R."/>
            <person name="Eusebio N."/>
            <person name="Adriana R."/>
            <person name="Vieira A."/>
            <person name="Brugerolle De Fraissinette N."/>
            <person name="Rezende De Castro R."/>
            <person name="Schneider M.P."/>
            <person name="Vasconcelos V."/>
            <person name="Leao P.N."/>
        </authorList>
    </citation>
    <scope>NUCLEOTIDE SEQUENCE</scope>
    <source>
        <strain evidence="2">LEGE 11479</strain>
    </source>
</reference>
<evidence type="ECO:0000313" key="2">
    <source>
        <dbReference type="EMBL" id="MBE9070350.1"/>
    </source>
</evidence>
<dbReference type="RefSeq" id="WP_193996222.1">
    <property type="nucleotide sequence ID" value="NZ_JADEXP010000416.1"/>
</dbReference>
<dbReference type="Pfam" id="PF20226">
    <property type="entry name" value="DUF6585"/>
    <property type="match status" value="1"/>
</dbReference>
<keyword evidence="1" id="KW-0812">Transmembrane</keyword>
<comment type="caution">
    <text evidence="2">The sequence shown here is derived from an EMBL/GenBank/DDBJ whole genome shotgun (WGS) entry which is preliminary data.</text>
</comment>
<keyword evidence="1" id="KW-0472">Membrane</keyword>
<dbReference type="AlphaFoldDB" id="A0A928ZZJ5"/>
<keyword evidence="3" id="KW-1185">Reference proteome</keyword>
<evidence type="ECO:0000313" key="3">
    <source>
        <dbReference type="Proteomes" id="UP000615026"/>
    </source>
</evidence>
<protein>
    <submittedName>
        <fullName evidence="2">Uncharacterized protein</fullName>
    </submittedName>
</protein>